<dbReference type="GO" id="GO:0007094">
    <property type="term" value="P:mitotic spindle assembly checkpoint signaling"/>
    <property type="evidence" value="ECO:0007669"/>
    <property type="project" value="TreeGrafter"/>
</dbReference>
<evidence type="ECO:0000259" key="7">
    <source>
        <dbReference type="PROSITE" id="PS50011"/>
    </source>
</evidence>
<keyword evidence="2" id="KW-0808">Transferase</keyword>
<dbReference type="OrthoDB" id="20524at2759"/>
<sequence length="870" mass="97330">MEEHSFHEKEGHNDNSIQHRLSESRPKFKPVLVKKLLADESDDDTDDPPSNSDHSDEEFDDFEGGFQPLSEETADDSKSKPSLVAKTDVQLDVVIKEEAVAATTSVTSTVEKVELPRSDGHVRSKEAAESKSVLNAYLKDSLRITEYVVKKSEEEKLLLDKAPAGANCKSDLESVTLQSQWQPKAATILDKRKSSSMKDPNDLNAKPKYSPDIKRHSNSSVVNQESLEHNRFSSSSLNKQHSNEISEERSSMASKADQIGSTKCSGSQSTANASMAAMDTPMKQPQGSARPNPCHSHRNIFQTPQSKIGSEFAKNSIQTPATIFSHWSQQHMAQTPMQSQISSSRESRESREPMQTPATSIAQSQSSRHENPRYFTGESKSVRRPLAETMYSAPTHGPQLPRLQEAPNETNHSPPISRESGSIVKPDNFQEKKPVYSSTHVTHETKENRNPNPHEIVKNEGHAKLAASESRHSIQSHIESKPKMEYHSNAYSNMQPPRTSDNYQVKESQNAHPPIPSQAEQMQTIQCSIPQQLNSWNSRQNKIITVKDRQYLVLGVLGQGMSCEVVRAQDLSSSELRAIKCVNLSKMDKDSAQGCLQEICMLDRLKAPCIVHMYNFEIKQPWVHVVMEIGDTDLSRLLKSMLQEKKQIPLTMILYYWTEMLTAVKHIHENGVIHSDLKPANFLLVRGRLKLIDFGIASNINSDMTSVVKNCPIGTLNYISPEALMDVNAGSTDSPNHSNKFKISYKSDVWSLGCILYGLVYGVTPFNHIRQQWAKISAITDPKHKINFPLKTGSEPVPLILVDAMRKCLQRDAKARPTVAELLEIPYLQSNISAPIVPSIPPNILIKIKHALSDEEWKQLTEILDTRGKP</sequence>
<dbReference type="GO" id="GO:0034501">
    <property type="term" value="P:protein localization to kinetochore"/>
    <property type="evidence" value="ECO:0007669"/>
    <property type="project" value="TreeGrafter"/>
</dbReference>
<feature type="compositionally biased region" description="Polar residues" evidence="6">
    <location>
        <begin position="356"/>
        <end position="366"/>
    </location>
</feature>
<evidence type="ECO:0000313" key="8">
    <source>
        <dbReference type="EnsemblMetazoa" id="XP_001604243"/>
    </source>
</evidence>
<dbReference type="Gene3D" id="3.30.200.20">
    <property type="entry name" value="Phosphorylase Kinase, domain 1"/>
    <property type="match status" value="1"/>
</dbReference>
<evidence type="ECO:0000256" key="3">
    <source>
        <dbReference type="ARBA" id="ARBA00022741"/>
    </source>
</evidence>
<dbReference type="InterPro" id="IPR008271">
    <property type="entry name" value="Ser/Thr_kinase_AS"/>
</dbReference>
<dbReference type="KEGG" id="nvi:100120622"/>
<keyword evidence="3" id="KW-0547">Nucleotide-binding</keyword>
<dbReference type="SMART" id="SM00220">
    <property type="entry name" value="S_TKc"/>
    <property type="match status" value="1"/>
</dbReference>
<dbReference type="GO" id="GO:0007059">
    <property type="term" value="P:chromosome segregation"/>
    <property type="evidence" value="ECO:0007669"/>
    <property type="project" value="TreeGrafter"/>
</dbReference>
<dbReference type="GO" id="GO:0005634">
    <property type="term" value="C:nucleus"/>
    <property type="evidence" value="ECO:0007669"/>
    <property type="project" value="TreeGrafter"/>
</dbReference>
<dbReference type="AlphaFoldDB" id="A0A7M7LJE5"/>
<dbReference type="GO" id="GO:0000776">
    <property type="term" value="C:kinetochore"/>
    <property type="evidence" value="ECO:0007669"/>
    <property type="project" value="TreeGrafter"/>
</dbReference>
<feature type="compositionally biased region" description="Polar residues" evidence="6">
    <location>
        <begin position="329"/>
        <end position="341"/>
    </location>
</feature>
<keyword evidence="9" id="KW-1185">Reference proteome</keyword>
<evidence type="ECO:0000256" key="1">
    <source>
        <dbReference type="ARBA" id="ARBA00022527"/>
    </source>
</evidence>
<feature type="region of interest" description="Disordered" evidence="6">
    <location>
        <begin position="281"/>
        <end position="300"/>
    </location>
</feature>
<dbReference type="Pfam" id="PF00069">
    <property type="entry name" value="Pkinase"/>
    <property type="match status" value="1"/>
</dbReference>
<proteinExistence type="predicted"/>
<keyword evidence="1" id="KW-0723">Serine/threonine-protein kinase</keyword>
<feature type="domain" description="Protein kinase" evidence="7">
    <location>
        <begin position="551"/>
        <end position="828"/>
    </location>
</feature>
<feature type="compositionally biased region" description="Basic and acidic residues" evidence="6">
    <location>
        <begin position="241"/>
        <end position="250"/>
    </location>
</feature>
<name>A0A7M7LJE5_NASVI</name>
<dbReference type="Gene3D" id="1.10.510.10">
    <property type="entry name" value="Transferase(Phosphotransferase) domain 1"/>
    <property type="match status" value="1"/>
</dbReference>
<dbReference type="PANTHER" id="PTHR22974:SF21">
    <property type="entry name" value="DUAL SPECIFICITY PROTEIN KINASE TTK"/>
    <property type="match status" value="1"/>
</dbReference>
<evidence type="ECO:0000256" key="6">
    <source>
        <dbReference type="SAM" id="MobiDB-lite"/>
    </source>
</evidence>
<dbReference type="GO" id="GO:0004674">
    <property type="term" value="F:protein serine/threonine kinase activity"/>
    <property type="evidence" value="ECO:0007669"/>
    <property type="project" value="UniProtKB-KW"/>
</dbReference>
<feature type="compositionally biased region" description="Polar residues" evidence="6">
    <location>
        <begin position="489"/>
        <end position="511"/>
    </location>
</feature>
<evidence type="ECO:0000256" key="2">
    <source>
        <dbReference type="ARBA" id="ARBA00022679"/>
    </source>
</evidence>
<dbReference type="InterPro" id="IPR000719">
    <property type="entry name" value="Prot_kinase_dom"/>
</dbReference>
<accession>A0A7M7LJE5</accession>
<dbReference type="GO" id="GO:0033316">
    <property type="term" value="P:meiotic spindle assembly checkpoint signaling"/>
    <property type="evidence" value="ECO:0007669"/>
    <property type="project" value="TreeGrafter"/>
</dbReference>
<keyword evidence="5" id="KW-0067">ATP-binding</keyword>
<evidence type="ECO:0000256" key="5">
    <source>
        <dbReference type="ARBA" id="ARBA00022840"/>
    </source>
</evidence>
<feature type="region of interest" description="Disordered" evidence="6">
    <location>
        <begin position="1"/>
        <end position="83"/>
    </location>
</feature>
<dbReference type="GO" id="GO:0004712">
    <property type="term" value="F:protein serine/threonine/tyrosine kinase activity"/>
    <property type="evidence" value="ECO:0007669"/>
    <property type="project" value="TreeGrafter"/>
</dbReference>
<gene>
    <name evidence="8" type="primary">100120622</name>
</gene>
<dbReference type="OMA" id="CFSRRNI"/>
<feature type="compositionally biased region" description="Polar residues" evidence="6">
    <location>
        <begin position="259"/>
        <end position="273"/>
    </location>
</feature>
<dbReference type="PROSITE" id="PS00108">
    <property type="entry name" value="PROTEIN_KINASE_ST"/>
    <property type="match status" value="1"/>
</dbReference>
<evidence type="ECO:0000313" key="9">
    <source>
        <dbReference type="Proteomes" id="UP000002358"/>
    </source>
</evidence>
<dbReference type="GO" id="GO:0005524">
    <property type="term" value="F:ATP binding"/>
    <property type="evidence" value="ECO:0007669"/>
    <property type="project" value="UniProtKB-KW"/>
</dbReference>
<dbReference type="SMR" id="A0A7M7LJE5"/>
<dbReference type="Proteomes" id="UP000002358">
    <property type="component" value="Chromosome 2"/>
</dbReference>
<protein>
    <recommendedName>
        <fullName evidence="7">Protein kinase domain-containing protein</fullName>
    </recommendedName>
</protein>
<dbReference type="EnsemblMetazoa" id="XM_001604193">
    <property type="protein sequence ID" value="XP_001604243"/>
    <property type="gene ID" value="LOC100120622"/>
</dbReference>
<evidence type="ECO:0000256" key="4">
    <source>
        <dbReference type="ARBA" id="ARBA00022777"/>
    </source>
</evidence>
<dbReference type="PROSITE" id="PS50011">
    <property type="entry name" value="PROTEIN_KINASE_DOM"/>
    <property type="match status" value="1"/>
</dbReference>
<dbReference type="InParanoid" id="A0A7M7LJE5"/>
<feature type="region of interest" description="Disordered" evidence="6">
    <location>
        <begin position="186"/>
        <end position="274"/>
    </location>
</feature>
<dbReference type="SUPFAM" id="SSF56112">
    <property type="entry name" value="Protein kinase-like (PK-like)"/>
    <property type="match status" value="1"/>
</dbReference>
<dbReference type="PANTHER" id="PTHR22974">
    <property type="entry name" value="MIXED LINEAGE PROTEIN KINASE"/>
    <property type="match status" value="1"/>
</dbReference>
<keyword evidence="4" id="KW-0418">Kinase</keyword>
<dbReference type="InterPro" id="IPR011009">
    <property type="entry name" value="Kinase-like_dom_sf"/>
</dbReference>
<feature type="compositionally biased region" description="Basic and acidic residues" evidence="6">
    <location>
        <begin position="1"/>
        <end position="13"/>
    </location>
</feature>
<feature type="region of interest" description="Disordered" evidence="6">
    <location>
        <begin position="329"/>
        <end position="515"/>
    </location>
</feature>
<reference evidence="8" key="1">
    <citation type="submission" date="2021-01" db="UniProtKB">
        <authorList>
            <consortium name="EnsemblMetazoa"/>
        </authorList>
    </citation>
    <scope>IDENTIFICATION</scope>
</reference>
<organism evidence="8 9">
    <name type="scientific">Nasonia vitripennis</name>
    <name type="common">Parasitic wasp</name>
    <dbReference type="NCBI Taxonomy" id="7425"/>
    <lineage>
        <taxon>Eukaryota</taxon>
        <taxon>Metazoa</taxon>
        <taxon>Ecdysozoa</taxon>
        <taxon>Arthropoda</taxon>
        <taxon>Hexapoda</taxon>
        <taxon>Insecta</taxon>
        <taxon>Pterygota</taxon>
        <taxon>Neoptera</taxon>
        <taxon>Endopterygota</taxon>
        <taxon>Hymenoptera</taxon>
        <taxon>Apocrita</taxon>
        <taxon>Proctotrupomorpha</taxon>
        <taxon>Chalcidoidea</taxon>
        <taxon>Pteromalidae</taxon>
        <taxon>Pteromalinae</taxon>
        <taxon>Nasonia</taxon>
    </lineage>
</organism>